<dbReference type="PROSITE" id="PS51257">
    <property type="entry name" value="PROKAR_LIPOPROTEIN"/>
    <property type="match status" value="1"/>
</dbReference>
<keyword evidence="2" id="KW-1185">Reference proteome</keyword>
<gene>
    <name evidence="1" type="ORF">LQ356_00375</name>
</gene>
<evidence type="ECO:0000313" key="1">
    <source>
        <dbReference type="EMBL" id="WYM97339.1"/>
    </source>
</evidence>
<dbReference type="EMBL" id="CP088155">
    <property type="protein sequence ID" value="WYM97339.1"/>
    <property type="molecule type" value="Genomic_DNA"/>
</dbReference>
<dbReference type="Proteomes" id="UP001622612">
    <property type="component" value="Chromosome"/>
</dbReference>
<name>A0ABZ2TLU6_9BACT</name>
<proteinExistence type="predicted"/>
<evidence type="ECO:0000313" key="2">
    <source>
        <dbReference type="Proteomes" id="UP001622612"/>
    </source>
</evidence>
<accession>A0ABZ2TLU6</accession>
<reference evidence="1" key="1">
    <citation type="submission" date="2021-11" db="EMBL/GenBank/DDBJ databases">
        <title>The first genome sequence of unculturable Mycoplasma faucium obtained by de novo assembly of metagenomic reads.</title>
        <authorList>
            <person name="Sabat A.J."/>
            <person name="Bathoorn E."/>
            <person name="Akkerboom V."/>
            <person name="Friedrich A.W."/>
        </authorList>
    </citation>
    <scope>NUCLEOTIDE SEQUENCE [LARGE SCALE GENOMIC DNA]</scope>
    <source>
        <strain evidence="1">UMCG-MFM1</strain>
    </source>
</reference>
<protein>
    <recommendedName>
        <fullName evidence="3">Lipoprotein</fullName>
    </recommendedName>
</protein>
<dbReference type="RefSeq" id="WP_405311735.1">
    <property type="nucleotide sequence ID" value="NZ_CP088155.1"/>
</dbReference>
<evidence type="ECO:0008006" key="3">
    <source>
        <dbReference type="Google" id="ProtNLM"/>
    </source>
</evidence>
<sequence length="223" mass="26404">MKKHKITYFFTLALNLLLPGIFLTSCSLPYRPKWNLNNQNFESNKNKQNAIYENKTSDEDKSDFTIEGDFKNKYGISKNDILEIFKNFKFELTNKGKTKTNNEIFKLINEILRKKLLPKGIYFKDGKMSFEDIFNTEPKLKELFKIVWPNYKNLDENYYEVRYKITNIENGKLLENSLIISATLYHSDKHHIDRNISNDLILNRHDTGVSVGPTFYYRIKGFK</sequence>
<organism evidence="1 2">
    <name type="scientific">Metamycoplasma faucium</name>
    <dbReference type="NCBI Taxonomy" id="56142"/>
    <lineage>
        <taxon>Bacteria</taxon>
        <taxon>Bacillati</taxon>
        <taxon>Mycoplasmatota</taxon>
        <taxon>Mycoplasmoidales</taxon>
        <taxon>Metamycoplasmataceae</taxon>
        <taxon>Metamycoplasma</taxon>
    </lineage>
</organism>